<proteinExistence type="predicted"/>
<sequence length="55" mass="6419">SSIPSTMLPTSHVSMWECRLEDDHREAKCIFDYKEEMGDNNQEFLRSGSDYGVEF</sequence>
<organism evidence="1">
    <name type="scientific">Tanacetum cinerariifolium</name>
    <name type="common">Dalmatian daisy</name>
    <name type="synonym">Chrysanthemum cinerariifolium</name>
    <dbReference type="NCBI Taxonomy" id="118510"/>
    <lineage>
        <taxon>Eukaryota</taxon>
        <taxon>Viridiplantae</taxon>
        <taxon>Streptophyta</taxon>
        <taxon>Embryophyta</taxon>
        <taxon>Tracheophyta</taxon>
        <taxon>Spermatophyta</taxon>
        <taxon>Magnoliopsida</taxon>
        <taxon>eudicotyledons</taxon>
        <taxon>Gunneridae</taxon>
        <taxon>Pentapetalae</taxon>
        <taxon>asterids</taxon>
        <taxon>campanulids</taxon>
        <taxon>Asterales</taxon>
        <taxon>Asteraceae</taxon>
        <taxon>Asteroideae</taxon>
        <taxon>Anthemideae</taxon>
        <taxon>Anthemidinae</taxon>
        <taxon>Tanacetum</taxon>
    </lineage>
</organism>
<name>A0A699W9H8_TANCI</name>
<protein>
    <submittedName>
        <fullName evidence="1">Alcohol dehydrogenase, C-terminal</fullName>
    </submittedName>
</protein>
<comment type="caution">
    <text evidence="1">The sequence shown here is derived from an EMBL/GenBank/DDBJ whole genome shotgun (WGS) entry which is preliminary data.</text>
</comment>
<accession>A0A699W9H8</accession>
<feature type="non-terminal residue" evidence="1">
    <location>
        <position position="1"/>
    </location>
</feature>
<dbReference type="AlphaFoldDB" id="A0A699W9H8"/>
<gene>
    <name evidence="1" type="ORF">Tci_914415</name>
</gene>
<reference evidence="1" key="1">
    <citation type="journal article" date="2019" name="Sci. Rep.">
        <title>Draft genome of Tanacetum cinerariifolium, the natural source of mosquito coil.</title>
        <authorList>
            <person name="Yamashiro T."/>
            <person name="Shiraishi A."/>
            <person name="Satake H."/>
            <person name="Nakayama K."/>
        </authorList>
    </citation>
    <scope>NUCLEOTIDE SEQUENCE</scope>
</reference>
<feature type="non-terminal residue" evidence="1">
    <location>
        <position position="55"/>
    </location>
</feature>
<evidence type="ECO:0000313" key="1">
    <source>
        <dbReference type="EMBL" id="GFD42446.1"/>
    </source>
</evidence>
<dbReference type="EMBL" id="BKCJ011574299">
    <property type="protein sequence ID" value="GFD42446.1"/>
    <property type="molecule type" value="Genomic_DNA"/>
</dbReference>